<organism evidence="1 2">
    <name type="scientific">Eutrema salsugineum</name>
    <name type="common">Saltwater cress</name>
    <name type="synonym">Sisymbrium salsugineum</name>
    <dbReference type="NCBI Taxonomy" id="72664"/>
    <lineage>
        <taxon>Eukaryota</taxon>
        <taxon>Viridiplantae</taxon>
        <taxon>Streptophyta</taxon>
        <taxon>Embryophyta</taxon>
        <taxon>Tracheophyta</taxon>
        <taxon>Spermatophyta</taxon>
        <taxon>Magnoliopsida</taxon>
        <taxon>eudicotyledons</taxon>
        <taxon>Gunneridae</taxon>
        <taxon>Pentapetalae</taxon>
        <taxon>rosids</taxon>
        <taxon>malvids</taxon>
        <taxon>Brassicales</taxon>
        <taxon>Brassicaceae</taxon>
        <taxon>Eutremeae</taxon>
        <taxon>Eutrema</taxon>
    </lineage>
</organism>
<gene>
    <name evidence="1" type="ORF">EUTSA_v10027527mg</name>
</gene>
<dbReference type="Proteomes" id="UP000030689">
    <property type="component" value="Unassembled WGS sequence"/>
</dbReference>
<dbReference type="Gramene" id="ESQ54972">
    <property type="protein sequence ID" value="ESQ54972"/>
    <property type="gene ID" value="EUTSA_v10027527mg"/>
</dbReference>
<evidence type="ECO:0000313" key="2">
    <source>
        <dbReference type="Proteomes" id="UP000030689"/>
    </source>
</evidence>
<proteinExistence type="predicted"/>
<feature type="non-terminal residue" evidence="1">
    <location>
        <position position="139"/>
    </location>
</feature>
<keyword evidence="2" id="KW-1185">Reference proteome</keyword>
<name>V4MI34_EUTSA</name>
<reference evidence="1 2" key="1">
    <citation type="journal article" date="2013" name="Front. Plant Sci.">
        <title>The Reference Genome of the Halophytic Plant Eutrema salsugineum.</title>
        <authorList>
            <person name="Yang R."/>
            <person name="Jarvis D.E."/>
            <person name="Chen H."/>
            <person name="Beilstein M.A."/>
            <person name="Grimwood J."/>
            <person name="Jenkins J."/>
            <person name="Shu S."/>
            <person name="Prochnik S."/>
            <person name="Xin M."/>
            <person name="Ma C."/>
            <person name="Schmutz J."/>
            <person name="Wing R.A."/>
            <person name="Mitchell-Olds T."/>
            <person name="Schumaker K.S."/>
            <person name="Wang X."/>
        </authorList>
    </citation>
    <scope>NUCLEOTIDE SEQUENCE [LARGE SCALE GENOMIC DNA]</scope>
</reference>
<dbReference type="AlphaFoldDB" id="V4MI34"/>
<evidence type="ECO:0000313" key="1">
    <source>
        <dbReference type="EMBL" id="ESQ54972.1"/>
    </source>
</evidence>
<dbReference type="EMBL" id="KI517384">
    <property type="protein sequence ID" value="ESQ54972.1"/>
    <property type="molecule type" value="Genomic_DNA"/>
</dbReference>
<feature type="non-terminal residue" evidence="1">
    <location>
        <position position="1"/>
    </location>
</feature>
<dbReference type="KEGG" id="eus:EUTSA_v10027527mg"/>
<protein>
    <submittedName>
        <fullName evidence="1">Uncharacterized protein</fullName>
    </submittedName>
</protein>
<sequence>SIRYHLRRVISIDPAIFELSDLKKEMSGVTTARSNNSEKKKNKPLESVLLAEHELLKEKYETMTREHETLIKTLELIEKKHGFTLEDLEKKQRESVVAKEEVEKWVKIFGQLQKKLEKVEKDIEDMKSFDETEMNGVDS</sequence>
<accession>V4MI34</accession>